<keyword evidence="5" id="KW-1185">Reference proteome</keyword>
<evidence type="ECO:0000256" key="2">
    <source>
        <dbReference type="SAM" id="SignalP"/>
    </source>
</evidence>
<dbReference type="OrthoDB" id="411361at2"/>
<dbReference type="PANTHER" id="PTHR34512:SF30">
    <property type="entry name" value="OUTER MEMBRANE PROTEIN ASSEMBLY FACTOR BAMB"/>
    <property type="match status" value="1"/>
</dbReference>
<evidence type="ECO:0000313" key="5">
    <source>
        <dbReference type="Proteomes" id="UP000463470"/>
    </source>
</evidence>
<dbReference type="Pfam" id="PF13360">
    <property type="entry name" value="PQQ_2"/>
    <property type="match status" value="2"/>
</dbReference>
<evidence type="ECO:0000259" key="3">
    <source>
        <dbReference type="Pfam" id="PF13360"/>
    </source>
</evidence>
<evidence type="ECO:0000313" key="4">
    <source>
        <dbReference type="EMBL" id="MZP29730.1"/>
    </source>
</evidence>
<dbReference type="InterPro" id="IPR011047">
    <property type="entry name" value="Quinoprotein_ADH-like_sf"/>
</dbReference>
<dbReference type="PANTHER" id="PTHR34512">
    <property type="entry name" value="CELL SURFACE PROTEIN"/>
    <property type="match status" value="1"/>
</dbReference>
<dbReference type="InterPro" id="IPR018391">
    <property type="entry name" value="PQQ_b-propeller_rpt"/>
</dbReference>
<dbReference type="SUPFAM" id="SSF82185">
    <property type="entry name" value="Histone H3 K4-specific methyltransferase SET7/9 N-terminal domain"/>
    <property type="match status" value="1"/>
</dbReference>
<dbReference type="InterPro" id="IPR015943">
    <property type="entry name" value="WD40/YVTN_repeat-like_dom_sf"/>
</dbReference>
<evidence type="ECO:0000256" key="1">
    <source>
        <dbReference type="ARBA" id="ARBA00022737"/>
    </source>
</evidence>
<dbReference type="InterPro" id="IPR003409">
    <property type="entry name" value="MORN"/>
</dbReference>
<dbReference type="SUPFAM" id="SSF55383">
    <property type="entry name" value="Copper amine oxidase, domain N"/>
    <property type="match status" value="1"/>
</dbReference>
<dbReference type="AlphaFoldDB" id="A0A845L506"/>
<gene>
    <name evidence="4" type="ORF">GTO91_08430</name>
</gene>
<proteinExistence type="predicted"/>
<feature type="domain" description="Pyrrolo-quinoline quinone repeat" evidence="3">
    <location>
        <begin position="287"/>
        <end position="443"/>
    </location>
</feature>
<dbReference type="Gene3D" id="2.130.10.10">
    <property type="entry name" value="YVTN repeat-like/Quinoprotein amine dehydrogenase"/>
    <property type="match status" value="1"/>
</dbReference>
<accession>A0A845L506</accession>
<dbReference type="SMART" id="SM00564">
    <property type="entry name" value="PQQ"/>
    <property type="match status" value="7"/>
</dbReference>
<dbReference type="Proteomes" id="UP000463470">
    <property type="component" value="Unassembled WGS sequence"/>
</dbReference>
<protein>
    <submittedName>
        <fullName evidence="4">PQQ-binding-like beta-propeller repeat protein</fullName>
    </submittedName>
</protein>
<dbReference type="SMART" id="SM00698">
    <property type="entry name" value="MORN"/>
    <property type="match status" value="4"/>
</dbReference>
<comment type="caution">
    <text evidence="4">The sequence shown here is derived from an EMBL/GenBank/DDBJ whole genome shotgun (WGS) entry which is preliminary data.</text>
</comment>
<keyword evidence="1" id="KW-0677">Repeat</keyword>
<feature type="chain" id="PRO_5032897286" evidence="2">
    <location>
        <begin position="25"/>
        <end position="608"/>
    </location>
</feature>
<dbReference type="InterPro" id="IPR002372">
    <property type="entry name" value="PQQ_rpt_dom"/>
</dbReference>
<name>A0A845L506_9FIRM</name>
<reference evidence="4 5" key="1">
    <citation type="submission" date="2020-01" db="EMBL/GenBank/DDBJ databases">
        <title>Whole-genome sequence of Heliobacterium undosum DSM 13378.</title>
        <authorList>
            <person name="Kyndt J.A."/>
            <person name="Meyer T.E."/>
        </authorList>
    </citation>
    <scope>NUCLEOTIDE SEQUENCE [LARGE SCALE GENOMIC DNA]</scope>
    <source>
        <strain evidence="4 5">DSM 13378</strain>
    </source>
</reference>
<dbReference type="Gene3D" id="2.40.10.480">
    <property type="match status" value="1"/>
</dbReference>
<keyword evidence="2" id="KW-0732">Signal</keyword>
<feature type="domain" description="Pyrrolo-quinoline quinone repeat" evidence="3">
    <location>
        <begin position="476"/>
        <end position="570"/>
    </location>
</feature>
<dbReference type="Gene3D" id="2.40.128.630">
    <property type="match status" value="1"/>
</dbReference>
<organism evidence="4 5">
    <name type="scientific">Heliomicrobium undosum</name>
    <dbReference type="NCBI Taxonomy" id="121734"/>
    <lineage>
        <taxon>Bacteria</taxon>
        <taxon>Bacillati</taxon>
        <taxon>Bacillota</taxon>
        <taxon>Clostridia</taxon>
        <taxon>Eubacteriales</taxon>
        <taxon>Heliobacteriaceae</taxon>
        <taxon>Heliomicrobium</taxon>
    </lineage>
</organism>
<dbReference type="RefSeq" id="WP_161257743.1">
    <property type="nucleotide sequence ID" value="NZ_WXEY01000007.1"/>
</dbReference>
<sequence>MRRCFVLFAGAALAALLSVQTAWAATVQWSDGSIFEGDIRGGKIEGPGTLRWSNGTIYKGKFSNSLPHGYGRLQWPNGVFYEGDFQEGTFHGSGALMESASNYYIGEFRANLPHGLGVRGKDGVTDAGLWDQGMPDPNYSRTRQKKTEATFRKGHDTILTGSHALAPVEPFLTQNGWSAKTKDYRFPVLFEKSNSRLLIQADNPIALLNNKPVWLNAPPVFRQGVLYADMGDLLSWSGRPALGSVYYTPQGSEPTTGMPLHSPSRQLLQYGPKKLKTPAAALSAGSHFGAPVVARDGTVYAGTEAGIVYAFGADGKEKWRYDADGAMKTAPVLSQGLILIGSSTQIISLDAEGALRWAHPYKVSKGGLTAAPNGSVWAACDDGVLLRLSASTGIVLNQFTMTNASSFAPVVASDGSVYAGGYDKRLNAFSASGEMKWTFETGGVLYGPPAIGPDGALYVTGLDLNEPVPGARKLYLNALDAATGKEKWRALILGGNQPSGIAVGWNGIYVVTDSQLLALSATGQVLWKTDLTPYTDARIVASTPLIDLNGIIYVNANVPCRDDSAVFAVDPQGKVLATCKINGVMSGPMTLDIYGNLVAGAADLILIQ</sequence>
<dbReference type="Gene3D" id="2.20.110.10">
    <property type="entry name" value="Histone H3 K4-specific methyltransferase SET7/9 N-terminal domain"/>
    <property type="match status" value="1"/>
</dbReference>
<dbReference type="EMBL" id="WXEY01000007">
    <property type="protein sequence ID" value="MZP29730.1"/>
    <property type="molecule type" value="Genomic_DNA"/>
</dbReference>
<dbReference type="Pfam" id="PF02493">
    <property type="entry name" value="MORN"/>
    <property type="match status" value="4"/>
</dbReference>
<dbReference type="InterPro" id="IPR036582">
    <property type="entry name" value="Mao_N_sf"/>
</dbReference>
<dbReference type="SUPFAM" id="SSF50998">
    <property type="entry name" value="Quinoprotein alcohol dehydrogenase-like"/>
    <property type="match status" value="1"/>
</dbReference>
<feature type="signal peptide" evidence="2">
    <location>
        <begin position="1"/>
        <end position="24"/>
    </location>
</feature>